<evidence type="ECO:0000313" key="4">
    <source>
        <dbReference type="Proteomes" id="UP000235388"/>
    </source>
</evidence>
<organism evidence="3 5">
    <name type="scientific">Puccinia coronata f. sp. avenae</name>
    <dbReference type="NCBI Taxonomy" id="200324"/>
    <lineage>
        <taxon>Eukaryota</taxon>
        <taxon>Fungi</taxon>
        <taxon>Dikarya</taxon>
        <taxon>Basidiomycota</taxon>
        <taxon>Pucciniomycotina</taxon>
        <taxon>Pucciniomycetes</taxon>
        <taxon>Pucciniales</taxon>
        <taxon>Pucciniaceae</taxon>
        <taxon>Puccinia</taxon>
    </lineage>
</organism>
<evidence type="ECO:0000313" key="5">
    <source>
        <dbReference type="Proteomes" id="UP000235392"/>
    </source>
</evidence>
<name>A0A2N5TNB3_9BASI</name>
<accession>A0A2N5TNB3</accession>
<dbReference type="Proteomes" id="UP000235388">
    <property type="component" value="Unassembled WGS sequence"/>
</dbReference>
<comment type="caution">
    <text evidence="3">The sequence shown here is derived from an EMBL/GenBank/DDBJ whole genome shotgun (WGS) entry which is preliminary data.</text>
</comment>
<protein>
    <submittedName>
        <fullName evidence="3">Uncharacterized protein</fullName>
    </submittedName>
</protein>
<feature type="region of interest" description="Disordered" evidence="1">
    <location>
        <begin position="36"/>
        <end position="58"/>
    </location>
</feature>
<keyword evidence="4" id="KW-1185">Reference proteome</keyword>
<proteinExistence type="predicted"/>
<dbReference type="AlphaFoldDB" id="A0A2N5TNB3"/>
<gene>
    <name evidence="2" type="ORF">PCANC_27270</name>
    <name evidence="3" type="ORF">PCASD_23026</name>
</gene>
<dbReference type="Proteomes" id="UP000235392">
    <property type="component" value="Unassembled WGS sequence"/>
</dbReference>
<feature type="compositionally biased region" description="Polar residues" evidence="1">
    <location>
        <begin position="44"/>
        <end position="58"/>
    </location>
</feature>
<sequence length="58" mass="6735">MSYWGQYDGPHFLWSHRRHRDPDSLHIQFLRSDEMRSDELGATSPGQGTAQGTNHHDD</sequence>
<dbReference type="EMBL" id="PGCI01000431">
    <property type="protein sequence ID" value="PLW26981.1"/>
    <property type="molecule type" value="Genomic_DNA"/>
</dbReference>
<dbReference type="EMBL" id="PGCJ01000603">
    <property type="protein sequence ID" value="PLW25614.1"/>
    <property type="molecule type" value="Genomic_DNA"/>
</dbReference>
<evidence type="ECO:0000313" key="2">
    <source>
        <dbReference type="EMBL" id="PLW25614.1"/>
    </source>
</evidence>
<evidence type="ECO:0000313" key="3">
    <source>
        <dbReference type="EMBL" id="PLW26981.1"/>
    </source>
</evidence>
<reference evidence="4 5" key="1">
    <citation type="submission" date="2017-11" db="EMBL/GenBank/DDBJ databases">
        <title>De novo assembly and phasing of dikaryotic genomes from two isolates of Puccinia coronata f. sp. avenae, the causal agent of oat crown rust.</title>
        <authorList>
            <person name="Miller M.E."/>
            <person name="Zhang Y."/>
            <person name="Omidvar V."/>
            <person name="Sperschneider J."/>
            <person name="Schwessinger B."/>
            <person name="Raley C."/>
            <person name="Palmer J.M."/>
            <person name="Garnica D."/>
            <person name="Upadhyaya N."/>
            <person name="Rathjen J."/>
            <person name="Taylor J.M."/>
            <person name="Park R.F."/>
            <person name="Dodds P.N."/>
            <person name="Hirsch C.D."/>
            <person name="Kianian S.F."/>
            <person name="Figueroa M."/>
        </authorList>
    </citation>
    <scope>NUCLEOTIDE SEQUENCE [LARGE SCALE GENOMIC DNA]</scope>
    <source>
        <strain evidence="2">12NC29</strain>
        <strain evidence="3">12SD80</strain>
    </source>
</reference>
<evidence type="ECO:0000256" key="1">
    <source>
        <dbReference type="SAM" id="MobiDB-lite"/>
    </source>
</evidence>